<dbReference type="GO" id="GO:0004497">
    <property type="term" value="F:monooxygenase activity"/>
    <property type="evidence" value="ECO:0007669"/>
    <property type="project" value="UniProtKB-KW"/>
</dbReference>
<dbReference type="Gene3D" id="1.10.630.10">
    <property type="entry name" value="Cytochrome P450"/>
    <property type="match status" value="1"/>
</dbReference>
<name>A0A6A6GWZ3_VIRVR</name>
<dbReference type="Proteomes" id="UP000800092">
    <property type="component" value="Unassembled WGS sequence"/>
</dbReference>
<gene>
    <name evidence="6" type="ORF">EV356DRAFT_454722</name>
</gene>
<organism evidence="6 7">
    <name type="scientific">Viridothelium virens</name>
    <name type="common">Speckled blister lichen</name>
    <name type="synonym">Trypethelium virens</name>
    <dbReference type="NCBI Taxonomy" id="1048519"/>
    <lineage>
        <taxon>Eukaryota</taxon>
        <taxon>Fungi</taxon>
        <taxon>Dikarya</taxon>
        <taxon>Ascomycota</taxon>
        <taxon>Pezizomycotina</taxon>
        <taxon>Dothideomycetes</taxon>
        <taxon>Dothideomycetes incertae sedis</taxon>
        <taxon>Trypetheliales</taxon>
        <taxon>Trypetheliaceae</taxon>
        <taxon>Viridothelium</taxon>
    </lineage>
</organism>
<dbReference type="Pfam" id="PF00067">
    <property type="entry name" value="p450"/>
    <property type="match status" value="1"/>
</dbReference>
<dbReference type="PRINTS" id="PR00463">
    <property type="entry name" value="EP450I"/>
</dbReference>
<dbReference type="AlphaFoldDB" id="A0A6A6GWZ3"/>
<feature type="non-terminal residue" evidence="6">
    <location>
        <position position="1"/>
    </location>
</feature>
<dbReference type="GO" id="GO:0020037">
    <property type="term" value="F:heme binding"/>
    <property type="evidence" value="ECO:0007669"/>
    <property type="project" value="InterPro"/>
</dbReference>
<dbReference type="GO" id="GO:0016705">
    <property type="term" value="F:oxidoreductase activity, acting on paired donors, with incorporation or reduction of molecular oxygen"/>
    <property type="evidence" value="ECO:0007669"/>
    <property type="project" value="InterPro"/>
</dbReference>
<evidence type="ECO:0000313" key="7">
    <source>
        <dbReference type="Proteomes" id="UP000800092"/>
    </source>
</evidence>
<keyword evidence="7" id="KW-1185">Reference proteome</keyword>
<evidence type="ECO:0000256" key="5">
    <source>
        <dbReference type="RuleBase" id="RU000461"/>
    </source>
</evidence>
<dbReference type="PROSITE" id="PS00086">
    <property type="entry name" value="CYTOCHROME_P450"/>
    <property type="match status" value="1"/>
</dbReference>
<dbReference type="OrthoDB" id="1470350at2759"/>
<dbReference type="InterPro" id="IPR017972">
    <property type="entry name" value="Cyt_P450_CS"/>
</dbReference>
<accession>A0A6A6GWZ3</accession>
<evidence type="ECO:0000256" key="4">
    <source>
        <dbReference type="PIRSR" id="PIRSR602401-1"/>
    </source>
</evidence>
<dbReference type="InterPro" id="IPR036396">
    <property type="entry name" value="Cyt_P450_sf"/>
</dbReference>
<dbReference type="PANTHER" id="PTHR24305:SF226">
    <property type="entry name" value="CYTOCHROME P450 MONOOXYGENASE"/>
    <property type="match status" value="1"/>
</dbReference>
<dbReference type="InterPro" id="IPR050121">
    <property type="entry name" value="Cytochrome_P450_monoxygenase"/>
</dbReference>
<feature type="binding site" description="axial binding residue" evidence="4">
    <location>
        <position position="429"/>
    </location>
    <ligand>
        <name>heme</name>
        <dbReference type="ChEBI" id="CHEBI:30413"/>
    </ligand>
    <ligandPart>
        <name>Fe</name>
        <dbReference type="ChEBI" id="CHEBI:18248"/>
    </ligandPart>
</feature>
<dbReference type="PRINTS" id="PR00385">
    <property type="entry name" value="P450"/>
</dbReference>
<evidence type="ECO:0000256" key="1">
    <source>
        <dbReference type="ARBA" id="ARBA00001971"/>
    </source>
</evidence>
<proteinExistence type="inferred from homology"/>
<keyword evidence="5" id="KW-0560">Oxidoreductase</keyword>
<dbReference type="InterPro" id="IPR002401">
    <property type="entry name" value="Cyt_P450_E_grp-I"/>
</dbReference>
<keyword evidence="2 4" id="KW-0479">Metal-binding</keyword>
<keyword evidence="5 6" id="KW-0503">Monooxygenase</keyword>
<reference evidence="6" key="1">
    <citation type="journal article" date="2020" name="Stud. Mycol.">
        <title>101 Dothideomycetes genomes: a test case for predicting lifestyles and emergence of pathogens.</title>
        <authorList>
            <person name="Haridas S."/>
            <person name="Albert R."/>
            <person name="Binder M."/>
            <person name="Bloem J."/>
            <person name="Labutti K."/>
            <person name="Salamov A."/>
            <person name="Andreopoulos B."/>
            <person name="Baker S."/>
            <person name="Barry K."/>
            <person name="Bills G."/>
            <person name="Bluhm B."/>
            <person name="Cannon C."/>
            <person name="Castanera R."/>
            <person name="Culley D."/>
            <person name="Daum C."/>
            <person name="Ezra D."/>
            <person name="Gonzalez J."/>
            <person name="Henrissat B."/>
            <person name="Kuo A."/>
            <person name="Liang C."/>
            <person name="Lipzen A."/>
            <person name="Lutzoni F."/>
            <person name="Magnuson J."/>
            <person name="Mondo S."/>
            <person name="Nolan M."/>
            <person name="Ohm R."/>
            <person name="Pangilinan J."/>
            <person name="Park H.-J."/>
            <person name="Ramirez L."/>
            <person name="Alfaro M."/>
            <person name="Sun H."/>
            <person name="Tritt A."/>
            <person name="Yoshinaga Y."/>
            <person name="Zwiers L.-H."/>
            <person name="Turgeon B."/>
            <person name="Goodwin S."/>
            <person name="Spatafora J."/>
            <person name="Crous P."/>
            <person name="Grigoriev I."/>
        </authorList>
    </citation>
    <scope>NUCLEOTIDE SEQUENCE</scope>
    <source>
        <strain evidence="6">Tuck. ex Michener</strain>
    </source>
</reference>
<evidence type="ECO:0000256" key="3">
    <source>
        <dbReference type="ARBA" id="ARBA00023004"/>
    </source>
</evidence>
<keyword evidence="4 5" id="KW-0349">Heme</keyword>
<dbReference type="SUPFAM" id="SSF48264">
    <property type="entry name" value="Cytochrome P450"/>
    <property type="match status" value="1"/>
</dbReference>
<evidence type="ECO:0000256" key="2">
    <source>
        <dbReference type="ARBA" id="ARBA00022723"/>
    </source>
</evidence>
<dbReference type="EMBL" id="ML991849">
    <property type="protein sequence ID" value="KAF2230000.1"/>
    <property type="molecule type" value="Genomic_DNA"/>
</dbReference>
<sequence length="512" mass="58343">CSLLYTYRVIFHPLSKYPGPFIARLTDWYGAFNALLMRLHLTTYQDHQKYGSIVRHGPNKLVFNSAQALHDIYQNERLYKSRSILITQIRKDVYSIFNVLDKRLHRIKRRIIGEGISERSMRRFEPTMIKEIDIFLKQLAEVHKSKAATNMTERCKRLGMDIIGQLGFGTSLELQTDSKNRFTIKGMAGGNYRNNVYIQFPMAKYLGIEVLLYPFFYAIRMRYYFLLKRLVTGRLAEGKHARADLFSFVVDAKDPESGERIRMSELWSEATFFFPAGGDTTSTASSAMFFYLSRYPECYEKLSREIRSAFTAGAEICIGPKVSSCSYLRACIDETLRMSPPVTGTLWRELPPGSDNEPLIIDGHSIPKGTLVGVNICSIHHNELYFPDSFTFKPERWLSDNARDTEEAPAERKAMLSAFSPFSIGSRACAGKTMAYMELSIVMAKTLWYFDFHTPEGKSSQAGAGIGGKTNGRGRPAEFQLYDIFSSTHTGPNLRFLPRDEQWKELLNPASA</sequence>
<dbReference type="CDD" id="cd11061">
    <property type="entry name" value="CYP67-like"/>
    <property type="match status" value="1"/>
</dbReference>
<evidence type="ECO:0000313" key="6">
    <source>
        <dbReference type="EMBL" id="KAF2230000.1"/>
    </source>
</evidence>
<dbReference type="InterPro" id="IPR001128">
    <property type="entry name" value="Cyt_P450"/>
</dbReference>
<protein>
    <submittedName>
        <fullName evidence="6">Cytochrome P450 monooxygenase-like protein</fullName>
    </submittedName>
</protein>
<comment type="similarity">
    <text evidence="5">Belongs to the cytochrome P450 family.</text>
</comment>
<keyword evidence="3 4" id="KW-0408">Iron</keyword>
<dbReference type="PANTHER" id="PTHR24305">
    <property type="entry name" value="CYTOCHROME P450"/>
    <property type="match status" value="1"/>
</dbReference>
<comment type="cofactor">
    <cofactor evidence="1 4">
        <name>heme</name>
        <dbReference type="ChEBI" id="CHEBI:30413"/>
    </cofactor>
</comment>
<dbReference type="GO" id="GO:0005506">
    <property type="term" value="F:iron ion binding"/>
    <property type="evidence" value="ECO:0007669"/>
    <property type="project" value="InterPro"/>
</dbReference>